<reference evidence="4" key="2">
    <citation type="submission" date="2020-09" db="EMBL/GenBank/DDBJ databases">
        <authorList>
            <person name="Sun Q."/>
            <person name="Ohkuma M."/>
        </authorList>
    </citation>
    <scope>NUCLEOTIDE SEQUENCE</scope>
    <source>
        <strain evidence="4">JCM 3086</strain>
    </source>
</reference>
<keyword evidence="4" id="KW-0808">Transferase</keyword>
<protein>
    <submittedName>
        <fullName evidence="4">Serine/threonine protein kinase</fullName>
    </submittedName>
</protein>
<keyword evidence="5" id="KW-1185">Reference proteome</keyword>
<keyword evidence="2" id="KW-0560">Oxidoreductase</keyword>
<dbReference type="PANTHER" id="PTHR45024">
    <property type="entry name" value="DEHYDROGENASES, SHORT CHAIN"/>
    <property type="match status" value="1"/>
</dbReference>
<dbReference type="PRINTS" id="PR00081">
    <property type="entry name" value="GDHRDH"/>
</dbReference>
<dbReference type="PROSITE" id="PS00061">
    <property type="entry name" value="ADH_SHORT"/>
    <property type="match status" value="1"/>
</dbReference>
<reference evidence="4" key="1">
    <citation type="journal article" date="2014" name="Int. J. Syst. Evol. Microbiol.">
        <title>Complete genome sequence of Corynebacterium casei LMG S-19264T (=DSM 44701T), isolated from a smear-ripened cheese.</title>
        <authorList>
            <consortium name="US DOE Joint Genome Institute (JGI-PGF)"/>
            <person name="Walter F."/>
            <person name="Albersmeier A."/>
            <person name="Kalinowski J."/>
            <person name="Ruckert C."/>
        </authorList>
    </citation>
    <scope>NUCLEOTIDE SEQUENCE</scope>
    <source>
        <strain evidence="4">JCM 3086</strain>
    </source>
</reference>
<evidence type="ECO:0000256" key="1">
    <source>
        <dbReference type="ARBA" id="ARBA00006484"/>
    </source>
</evidence>
<dbReference type="EMBL" id="BMQA01000019">
    <property type="protein sequence ID" value="GGJ35278.1"/>
    <property type="molecule type" value="Genomic_DNA"/>
</dbReference>
<keyword evidence="4" id="KW-0723">Serine/threonine-protein kinase</keyword>
<dbReference type="PANTHER" id="PTHR45024:SF2">
    <property type="entry name" value="SCP2 DOMAIN-CONTAINING PROTEIN"/>
    <property type="match status" value="1"/>
</dbReference>
<dbReference type="FunFam" id="3.40.50.720:FF:000084">
    <property type="entry name" value="Short-chain dehydrogenase reductase"/>
    <property type="match status" value="1"/>
</dbReference>
<dbReference type="AlphaFoldDB" id="A0A917NWM4"/>
<accession>A0A917NWM4</accession>
<name>A0A917NWM4_9ACTN</name>
<comment type="caution">
    <text evidence="4">The sequence shown here is derived from an EMBL/GenBank/DDBJ whole genome shotgun (WGS) entry which is preliminary data.</text>
</comment>
<gene>
    <name evidence="4" type="ORF">GCM10010121_053130</name>
</gene>
<dbReference type="Proteomes" id="UP000657574">
    <property type="component" value="Unassembled WGS sequence"/>
</dbReference>
<evidence type="ECO:0000256" key="2">
    <source>
        <dbReference type="ARBA" id="ARBA00023002"/>
    </source>
</evidence>
<dbReference type="InterPro" id="IPR020904">
    <property type="entry name" value="Sc_DH/Rdtase_CS"/>
</dbReference>
<dbReference type="PRINTS" id="PR00080">
    <property type="entry name" value="SDRFAMILY"/>
</dbReference>
<dbReference type="SUPFAM" id="SSF51735">
    <property type="entry name" value="NAD(P)-binding Rossmann-fold domains"/>
    <property type="match status" value="1"/>
</dbReference>
<dbReference type="InterPro" id="IPR002347">
    <property type="entry name" value="SDR_fam"/>
</dbReference>
<evidence type="ECO:0000256" key="3">
    <source>
        <dbReference type="RuleBase" id="RU000363"/>
    </source>
</evidence>
<dbReference type="Pfam" id="PF00106">
    <property type="entry name" value="adh_short"/>
    <property type="match status" value="1"/>
</dbReference>
<dbReference type="Gene3D" id="3.40.50.720">
    <property type="entry name" value="NAD(P)-binding Rossmann-like Domain"/>
    <property type="match status" value="1"/>
</dbReference>
<dbReference type="InterPro" id="IPR051687">
    <property type="entry name" value="Peroxisomal_Beta-Oxidation"/>
</dbReference>
<sequence>MQGRTVIVTGAGKGLGRAYADAFAREGAHVVVNDIATDESGEPLAERVAEQLRGTGAAAVSAPYSVADPEGAEAVVDTAVAHFGRVDALVNNAGIVYGGSLVEQAHEDFRRMVDVHLMGTFLTSRAAFRRMAEQGGGSILNTVSTIGLFGMAGMASYAAAKGGILGLSHVLAIEGAEHGIRVNALAPMADTNPGRTKGAEEFFAPMGRRAAAEYVAPFAVFLAGSDAAGTGGVYSAAGGRYARVATVLGDGWISPGPNPPTVEEIAAGFDTIRDLRPGHELERMQEEVRLINQRLAELGNTRALVGE</sequence>
<evidence type="ECO:0000313" key="5">
    <source>
        <dbReference type="Proteomes" id="UP000657574"/>
    </source>
</evidence>
<dbReference type="InterPro" id="IPR036291">
    <property type="entry name" value="NAD(P)-bd_dom_sf"/>
</dbReference>
<keyword evidence="4" id="KW-0418">Kinase</keyword>
<dbReference type="GO" id="GO:0004674">
    <property type="term" value="F:protein serine/threonine kinase activity"/>
    <property type="evidence" value="ECO:0007669"/>
    <property type="project" value="UniProtKB-KW"/>
</dbReference>
<proteinExistence type="inferred from homology"/>
<dbReference type="RefSeq" id="WP_189313772.1">
    <property type="nucleotide sequence ID" value="NZ_BMQA01000019.1"/>
</dbReference>
<comment type="similarity">
    <text evidence="1 3">Belongs to the short-chain dehydrogenases/reductases (SDR) family.</text>
</comment>
<evidence type="ECO:0000313" key="4">
    <source>
        <dbReference type="EMBL" id="GGJ35278.1"/>
    </source>
</evidence>
<dbReference type="GO" id="GO:0016491">
    <property type="term" value="F:oxidoreductase activity"/>
    <property type="evidence" value="ECO:0007669"/>
    <property type="project" value="UniProtKB-KW"/>
</dbReference>
<organism evidence="4 5">
    <name type="scientific">Streptomyces brasiliensis</name>
    <dbReference type="NCBI Taxonomy" id="1954"/>
    <lineage>
        <taxon>Bacteria</taxon>
        <taxon>Bacillati</taxon>
        <taxon>Actinomycetota</taxon>
        <taxon>Actinomycetes</taxon>
        <taxon>Kitasatosporales</taxon>
        <taxon>Streptomycetaceae</taxon>
        <taxon>Streptomyces</taxon>
    </lineage>
</organism>